<dbReference type="AlphaFoldDB" id="A0A0D7X3M2"/>
<name>A0A0D7X3M2_9BACL</name>
<reference evidence="1 2" key="1">
    <citation type="submission" date="2014-11" db="EMBL/GenBank/DDBJ databases">
        <title>Draft Genome Sequences of Paenibacillus polymyxa NRRL B-30509 and Paenibacillus terrae NRRL B-30644, Strains from a Poultry Environment that Produce Tridecaptin A and Paenicidins.</title>
        <authorList>
            <person name="van Belkum M.J."/>
            <person name="Lohans C.T."/>
            <person name="Vederas J.C."/>
        </authorList>
    </citation>
    <scope>NUCLEOTIDE SEQUENCE [LARGE SCALE GENOMIC DNA]</scope>
    <source>
        <strain evidence="1 2">NRRL B-30644</strain>
    </source>
</reference>
<accession>A0A0D7X3M2</accession>
<keyword evidence="2" id="KW-1185">Reference proteome</keyword>
<evidence type="ECO:0000313" key="2">
    <source>
        <dbReference type="Proteomes" id="UP000032534"/>
    </source>
</evidence>
<dbReference type="PATRIC" id="fig|159743.3.peg.2041"/>
<sequence length="87" mass="10850">MITEKFYNLHIQLLDVYERNQKDRHPYQKEINFYSRQLNFFCENIVQKIFVLNQLIKIYEKNREPQIKWCSETYYAKSHEDVETIIE</sequence>
<protein>
    <submittedName>
        <fullName evidence="1">Uncharacterized protein</fullName>
    </submittedName>
</protein>
<comment type="caution">
    <text evidence="1">The sequence shown here is derived from an EMBL/GenBank/DDBJ whole genome shotgun (WGS) entry which is preliminary data.</text>
</comment>
<organism evidence="1 2">
    <name type="scientific">Paenibacillus terrae</name>
    <dbReference type="NCBI Taxonomy" id="159743"/>
    <lineage>
        <taxon>Bacteria</taxon>
        <taxon>Bacillati</taxon>
        <taxon>Bacillota</taxon>
        <taxon>Bacilli</taxon>
        <taxon>Bacillales</taxon>
        <taxon>Paenibacillaceae</taxon>
        <taxon>Paenibacillus</taxon>
    </lineage>
</organism>
<evidence type="ECO:0000313" key="1">
    <source>
        <dbReference type="EMBL" id="KJD45976.1"/>
    </source>
</evidence>
<dbReference type="EMBL" id="JTHP01000013">
    <property type="protein sequence ID" value="KJD45976.1"/>
    <property type="molecule type" value="Genomic_DNA"/>
</dbReference>
<dbReference type="Proteomes" id="UP000032534">
    <property type="component" value="Unassembled WGS sequence"/>
</dbReference>
<proteinExistence type="predicted"/>
<gene>
    <name evidence="1" type="ORF">QD47_09225</name>
</gene>